<comment type="caution">
    <text evidence="2">The sequence shown here is derived from an EMBL/GenBank/DDBJ whole genome shotgun (WGS) entry which is preliminary data.</text>
</comment>
<dbReference type="Gene3D" id="3.10.180.10">
    <property type="entry name" value="2,3-Dihydroxybiphenyl 1,2-Dioxygenase, domain 1"/>
    <property type="match status" value="1"/>
</dbReference>
<dbReference type="InterPro" id="IPR004360">
    <property type="entry name" value="Glyas_Fos-R_dOase_dom"/>
</dbReference>
<dbReference type="SUPFAM" id="SSF54593">
    <property type="entry name" value="Glyoxalase/Bleomycin resistance protein/Dihydroxybiphenyl dioxygenase"/>
    <property type="match status" value="1"/>
</dbReference>
<evidence type="ECO:0000313" key="2">
    <source>
        <dbReference type="EMBL" id="MFD1187159.1"/>
    </source>
</evidence>
<dbReference type="InterPro" id="IPR029068">
    <property type="entry name" value="Glyas_Bleomycin-R_OHBP_Dase"/>
</dbReference>
<organism evidence="2 3">
    <name type="scientific">Pontibacter rugosus</name>
    <dbReference type="NCBI Taxonomy" id="1745966"/>
    <lineage>
        <taxon>Bacteria</taxon>
        <taxon>Pseudomonadati</taxon>
        <taxon>Bacteroidota</taxon>
        <taxon>Cytophagia</taxon>
        <taxon>Cytophagales</taxon>
        <taxon>Hymenobacteraceae</taxon>
        <taxon>Pontibacter</taxon>
    </lineage>
</organism>
<feature type="domain" description="VOC" evidence="1">
    <location>
        <begin position="4"/>
        <end position="128"/>
    </location>
</feature>
<proteinExistence type="predicted"/>
<accession>A0ABW3SQI8</accession>
<keyword evidence="3" id="KW-1185">Reference proteome</keyword>
<gene>
    <name evidence="2" type="ORF">ACFQ2O_13165</name>
</gene>
<dbReference type="Pfam" id="PF00903">
    <property type="entry name" value="Glyoxalase"/>
    <property type="match status" value="1"/>
</dbReference>
<dbReference type="EMBL" id="JBHTLD010000119">
    <property type="protein sequence ID" value="MFD1187159.1"/>
    <property type="molecule type" value="Genomic_DNA"/>
</dbReference>
<dbReference type="RefSeq" id="WP_377528333.1">
    <property type="nucleotide sequence ID" value="NZ_JBHTLD010000119.1"/>
</dbReference>
<evidence type="ECO:0000259" key="1">
    <source>
        <dbReference type="PROSITE" id="PS51819"/>
    </source>
</evidence>
<dbReference type="Proteomes" id="UP001597094">
    <property type="component" value="Unassembled WGS sequence"/>
</dbReference>
<dbReference type="PROSITE" id="PS51819">
    <property type="entry name" value="VOC"/>
    <property type="match status" value="1"/>
</dbReference>
<dbReference type="PANTHER" id="PTHR36437">
    <property type="entry name" value="GLYOXALASE/BLEOMYCIN RESISTANCE PROTEIN/DIOXYGENASE"/>
    <property type="match status" value="1"/>
</dbReference>
<protein>
    <submittedName>
        <fullName evidence="2">VOC family protein</fullName>
    </submittedName>
</protein>
<dbReference type="PANTHER" id="PTHR36437:SF2">
    <property type="entry name" value="GLYOXALASE_BLEOMYCIN RESISTANCE PROTEIN_DIOXYGENASE"/>
    <property type="match status" value="1"/>
</dbReference>
<evidence type="ECO:0000313" key="3">
    <source>
        <dbReference type="Proteomes" id="UP001597094"/>
    </source>
</evidence>
<reference evidence="3" key="1">
    <citation type="journal article" date="2019" name="Int. J. Syst. Evol. Microbiol.">
        <title>The Global Catalogue of Microorganisms (GCM) 10K type strain sequencing project: providing services to taxonomists for standard genome sequencing and annotation.</title>
        <authorList>
            <consortium name="The Broad Institute Genomics Platform"/>
            <consortium name="The Broad Institute Genome Sequencing Center for Infectious Disease"/>
            <person name="Wu L."/>
            <person name="Ma J."/>
        </authorList>
    </citation>
    <scope>NUCLEOTIDE SEQUENCE [LARGE SCALE GENOMIC DNA]</scope>
    <source>
        <strain evidence="3">JCM 31319</strain>
    </source>
</reference>
<name>A0ABW3SQI8_9BACT</name>
<dbReference type="InterPro" id="IPR037523">
    <property type="entry name" value="VOC_core"/>
</dbReference>
<sequence>MDVSLGRVVVLVHDYDEAYDFYHRNLGAFKLFDSETEDGQRYLHIGFGAKEVAGIWFMLAGSTESKELVGKQAGKQPLLVLYTSELDTVYSRLKQSEVRIVKEPVATPEAKFLHFLDLYGNELVLVQVIG</sequence>